<dbReference type="PROSITE" id="PS01117">
    <property type="entry name" value="HTH_MARR_1"/>
    <property type="match status" value="1"/>
</dbReference>
<dbReference type="EMBL" id="JAAKZY010000029">
    <property type="protein sequence ID" value="NGO08337.1"/>
    <property type="molecule type" value="Genomic_DNA"/>
</dbReference>
<sequence length="161" mass="17508">MSRTHADPSTRMGYLAWQMAHVMGTRLEKALRSLDLTAAQHNALQHVLWTPEISAAEVARRTGFTPQSMGAAVNALVDRGLLARHDHPSNRRTVQLAITDSGAQLAERAREVVERLDREALAVLAPAERAVIHSLLLRVLAALNPDALPSLDRRDTGSGTA</sequence>
<dbReference type="InterPro" id="IPR023187">
    <property type="entry name" value="Tscrpt_reg_MarR-type_CS"/>
</dbReference>
<accession>A0A6G4V389</accession>
<dbReference type="InterPro" id="IPR036388">
    <property type="entry name" value="WH-like_DNA-bd_sf"/>
</dbReference>
<dbReference type="AlphaFoldDB" id="A0A6G4V389"/>
<dbReference type="GO" id="GO:0006950">
    <property type="term" value="P:response to stress"/>
    <property type="evidence" value="ECO:0007669"/>
    <property type="project" value="TreeGrafter"/>
</dbReference>
<dbReference type="PANTHER" id="PTHR33164">
    <property type="entry name" value="TRANSCRIPTIONAL REGULATOR, MARR FAMILY"/>
    <property type="match status" value="1"/>
</dbReference>
<evidence type="ECO:0000256" key="2">
    <source>
        <dbReference type="ARBA" id="ARBA00023125"/>
    </source>
</evidence>
<dbReference type="InterPro" id="IPR039422">
    <property type="entry name" value="MarR/SlyA-like"/>
</dbReference>
<dbReference type="InterPro" id="IPR036390">
    <property type="entry name" value="WH_DNA-bd_sf"/>
</dbReference>
<evidence type="ECO:0000313" key="6">
    <source>
        <dbReference type="Proteomes" id="UP000472335"/>
    </source>
</evidence>
<dbReference type="GO" id="GO:0003700">
    <property type="term" value="F:DNA-binding transcription factor activity"/>
    <property type="evidence" value="ECO:0007669"/>
    <property type="project" value="InterPro"/>
</dbReference>
<keyword evidence="3" id="KW-0804">Transcription</keyword>
<reference evidence="5 6" key="1">
    <citation type="submission" date="2020-02" db="EMBL/GenBank/DDBJ databases">
        <title>Whole-genome analyses of novel actinobacteria.</title>
        <authorList>
            <person name="Sahin N."/>
            <person name="Gencbay T."/>
        </authorList>
    </citation>
    <scope>NUCLEOTIDE SEQUENCE [LARGE SCALE GENOMIC DNA]</scope>
    <source>
        <strain evidence="5 6">HC44</strain>
    </source>
</reference>
<dbReference type="Gene3D" id="1.10.10.10">
    <property type="entry name" value="Winged helix-like DNA-binding domain superfamily/Winged helix DNA-binding domain"/>
    <property type="match status" value="1"/>
</dbReference>
<evidence type="ECO:0000313" key="5">
    <source>
        <dbReference type="EMBL" id="NGO08337.1"/>
    </source>
</evidence>
<dbReference type="RefSeq" id="WP_165258004.1">
    <property type="nucleotide sequence ID" value="NZ_JAAKZY010000029.1"/>
</dbReference>
<dbReference type="Pfam" id="PF12802">
    <property type="entry name" value="MarR_2"/>
    <property type="match status" value="1"/>
</dbReference>
<evidence type="ECO:0000256" key="3">
    <source>
        <dbReference type="ARBA" id="ARBA00023163"/>
    </source>
</evidence>
<dbReference type="InterPro" id="IPR000835">
    <property type="entry name" value="HTH_MarR-typ"/>
</dbReference>
<keyword evidence="6" id="KW-1185">Reference proteome</keyword>
<dbReference type="SMART" id="SM00347">
    <property type="entry name" value="HTH_MARR"/>
    <property type="match status" value="1"/>
</dbReference>
<gene>
    <name evidence="5" type="ORF">G5C60_12055</name>
</gene>
<organism evidence="5 6">
    <name type="scientific">Streptomyces scabichelini</name>
    <dbReference type="NCBI Taxonomy" id="2711217"/>
    <lineage>
        <taxon>Bacteria</taxon>
        <taxon>Bacillati</taxon>
        <taxon>Actinomycetota</taxon>
        <taxon>Actinomycetes</taxon>
        <taxon>Kitasatosporales</taxon>
        <taxon>Streptomycetaceae</taxon>
        <taxon>Streptomyces</taxon>
    </lineage>
</organism>
<evidence type="ECO:0000256" key="1">
    <source>
        <dbReference type="ARBA" id="ARBA00023015"/>
    </source>
</evidence>
<evidence type="ECO:0000259" key="4">
    <source>
        <dbReference type="PROSITE" id="PS50995"/>
    </source>
</evidence>
<dbReference type="PROSITE" id="PS50995">
    <property type="entry name" value="HTH_MARR_2"/>
    <property type="match status" value="1"/>
</dbReference>
<keyword evidence="1" id="KW-0805">Transcription regulation</keyword>
<comment type="caution">
    <text evidence="5">The sequence shown here is derived from an EMBL/GenBank/DDBJ whole genome shotgun (WGS) entry which is preliminary data.</text>
</comment>
<dbReference type="Proteomes" id="UP000472335">
    <property type="component" value="Unassembled WGS sequence"/>
</dbReference>
<keyword evidence="2" id="KW-0238">DNA-binding</keyword>
<dbReference type="PRINTS" id="PR00598">
    <property type="entry name" value="HTHMARR"/>
</dbReference>
<feature type="domain" description="HTH marR-type" evidence="4">
    <location>
        <begin position="9"/>
        <end position="141"/>
    </location>
</feature>
<name>A0A6G4V389_9ACTN</name>
<proteinExistence type="predicted"/>
<dbReference type="GO" id="GO:0003677">
    <property type="term" value="F:DNA binding"/>
    <property type="evidence" value="ECO:0007669"/>
    <property type="project" value="UniProtKB-KW"/>
</dbReference>
<dbReference type="SUPFAM" id="SSF46785">
    <property type="entry name" value="Winged helix' DNA-binding domain"/>
    <property type="match status" value="1"/>
</dbReference>
<dbReference type="PANTHER" id="PTHR33164:SF43">
    <property type="entry name" value="HTH-TYPE TRANSCRIPTIONAL REPRESSOR YETL"/>
    <property type="match status" value="1"/>
</dbReference>
<protein>
    <submittedName>
        <fullName evidence="5">MarR family transcriptional regulator</fullName>
    </submittedName>
</protein>